<reference evidence="1 2" key="1">
    <citation type="submission" date="2017-07" db="EMBL/GenBank/DDBJ databases">
        <title>Leptospira spp. isolated from tropical soils.</title>
        <authorList>
            <person name="Thibeaux R."/>
            <person name="Iraola G."/>
            <person name="Ferres I."/>
            <person name="Bierque E."/>
            <person name="Girault D."/>
            <person name="Soupe-Gilbert M.-E."/>
            <person name="Picardeau M."/>
            <person name="Goarant C."/>
        </authorList>
    </citation>
    <scope>NUCLEOTIDE SEQUENCE [LARGE SCALE GENOMIC DNA]</scope>
    <source>
        <strain evidence="1 2">FH2-C-A2</strain>
    </source>
</reference>
<gene>
    <name evidence="1" type="ORF">CH371_04535</name>
</gene>
<sequence>MNLLSDVLLLHRLTSEEREFLIALLKWKGIDQSEWITSSGFPSVSKETLLWKIDANPQDILSAQDWSREVCLLGRFDAEERNSFIRAGATRIYDLNLFPLEEFPFFRFSKPLHPEMLLLTSDAGLFSRFRSLLRACGSNAHWCKDILGLPNILKETKPGVLLIDSESFSPRELSSKIRGLLGHPNFPLSFCLIDFDRENVYQNLATGLKDIAKAFFESKDLLLFLRDRLALTSLPKSSPYQAIDWNGSPRNIRDYDFPVVPDGNLQRAESAYLFRIRRLFLWMGEGSSRGTEASASEG</sequence>
<dbReference type="RefSeq" id="WP_100757817.1">
    <property type="nucleotide sequence ID" value="NZ_NPDT01000001.1"/>
</dbReference>
<accession>A0A2M9ZFZ9</accession>
<comment type="caution">
    <text evidence="1">The sequence shown here is derived from an EMBL/GenBank/DDBJ whole genome shotgun (WGS) entry which is preliminary data.</text>
</comment>
<proteinExistence type="predicted"/>
<dbReference type="EMBL" id="NPDT01000001">
    <property type="protein sequence ID" value="PJZ67314.1"/>
    <property type="molecule type" value="Genomic_DNA"/>
</dbReference>
<name>A0A2M9ZFZ9_9LEPT</name>
<evidence type="ECO:0000313" key="2">
    <source>
        <dbReference type="Proteomes" id="UP000231912"/>
    </source>
</evidence>
<protein>
    <submittedName>
        <fullName evidence="1">Uncharacterized protein</fullName>
    </submittedName>
</protein>
<evidence type="ECO:0000313" key="1">
    <source>
        <dbReference type="EMBL" id="PJZ67314.1"/>
    </source>
</evidence>
<dbReference type="Proteomes" id="UP000231912">
    <property type="component" value="Unassembled WGS sequence"/>
</dbReference>
<dbReference type="AlphaFoldDB" id="A0A2M9ZFZ9"/>
<organism evidence="1 2">
    <name type="scientific">Leptospira wolffii</name>
    <dbReference type="NCBI Taxonomy" id="409998"/>
    <lineage>
        <taxon>Bacteria</taxon>
        <taxon>Pseudomonadati</taxon>
        <taxon>Spirochaetota</taxon>
        <taxon>Spirochaetia</taxon>
        <taxon>Leptospirales</taxon>
        <taxon>Leptospiraceae</taxon>
        <taxon>Leptospira</taxon>
    </lineage>
</organism>